<evidence type="ECO:0000313" key="4">
    <source>
        <dbReference type="Proteomes" id="UP000663854"/>
    </source>
</evidence>
<sequence>MMFSKILYLFIIVFFNQYIDLINCKCPPNFVIKPCLCKSAIPSHTGLLFDDTNPETITVQKKSIVCEHIQNSSFNIQLIFLKLSLFNNIISNEDENVMHFDSFLLYNTTIKYLPENVFINITFKSLMFQDNFQLTTIDKNAFSYFKNYVEVFETLNTNLSDSDTIFSIIQQFQYLRRLSMHNDRLKFIPNYAFNHTYLTHIWFGLEYSNKSQPIEKIGDYAFYNLPKLQFLRIFSPNLTKINKYSLAQRNRFILNNGISNMLEIYLGGEMLNSTSFELTSLSRFRNRFVFIRFYHTNITYFDENIFQPFLESNPSSLIDINPTNVLFKCHCRSAWIQYDYFKNIDQIDNRVYGYRCWEYDFTKNCTIK</sequence>
<protein>
    <submittedName>
        <fullName evidence="2">Uncharacterized protein</fullName>
    </submittedName>
</protein>
<dbReference type="AlphaFoldDB" id="A0A813NQJ1"/>
<name>A0A813NQJ1_9BILA</name>
<dbReference type="Proteomes" id="UP000663854">
    <property type="component" value="Unassembled WGS sequence"/>
</dbReference>
<dbReference type="SUPFAM" id="SSF52058">
    <property type="entry name" value="L domain-like"/>
    <property type="match status" value="1"/>
</dbReference>
<gene>
    <name evidence="3" type="ORF">JXQ802_LOCUS8435</name>
    <name evidence="2" type="ORF">PYM288_LOCUS1488</name>
</gene>
<evidence type="ECO:0000313" key="5">
    <source>
        <dbReference type="Proteomes" id="UP000663870"/>
    </source>
</evidence>
<dbReference type="InterPro" id="IPR032675">
    <property type="entry name" value="LRR_dom_sf"/>
</dbReference>
<dbReference type="Proteomes" id="UP000663870">
    <property type="component" value="Unassembled WGS sequence"/>
</dbReference>
<evidence type="ECO:0000313" key="2">
    <source>
        <dbReference type="EMBL" id="CAF0739954.1"/>
    </source>
</evidence>
<evidence type="ECO:0000256" key="1">
    <source>
        <dbReference type="SAM" id="SignalP"/>
    </source>
</evidence>
<evidence type="ECO:0000313" key="3">
    <source>
        <dbReference type="EMBL" id="CAF0886614.1"/>
    </source>
</evidence>
<feature type="chain" id="PRO_5035682713" evidence="1">
    <location>
        <begin position="25"/>
        <end position="368"/>
    </location>
</feature>
<comment type="caution">
    <text evidence="2">The sequence shown here is derived from an EMBL/GenBank/DDBJ whole genome shotgun (WGS) entry which is preliminary data.</text>
</comment>
<organism evidence="2 4">
    <name type="scientific">Rotaria sordida</name>
    <dbReference type="NCBI Taxonomy" id="392033"/>
    <lineage>
        <taxon>Eukaryota</taxon>
        <taxon>Metazoa</taxon>
        <taxon>Spiralia</taxon>
        <taxon>Gnathifera</taxon>
        <taxon>Rotifera</taxon>
        <taxon>Eurotatoria</taxon>
        <taxon>Bdelloidea</taxon>
        <taxon>Philodinida</taxon>
        <taxon>Philodinidae</taxon>
        <taxon>Rotaria</taxon>
    </lineage>
</organism>
<accession>A0A813NQJ1</accession>
<dbReference type="Gene3D" id="3.80.10.10">
    <property type="entry name" value="Ribonuclease Inhibitor"/>
    <property type="match status" value="1"/>
</dbReference>
<keyword evidence="5" id="KW-1185">Reference proteome</keyword>
<feature type="signal peptide" evidence="1">
    <location>
        <begin position="1"/>
        <end position="24"/>
    </location>
</feature>
<dbReference type="EMBL" id="CAJNOH010000008">
    <property type="protein sequence ID" value="CAF0739954.1"/>
    <property type="molecule type" value="Genomic_DNA"/>
</dbReference>
<dbReference type="EMBL" id="CAJNOL010000149">
    <property type="protein sequence ID" value="CAF0886614.1"/>
    <property type="molecule type" value="Genomic_DNA"/>
</dbReference>
<keyword evidence="1" id="KW-0732">Signal</keyword>
<proteinExistence type="predicted"/>
<reference evidence="2" key="1">
    <citation type="submission" date="2021-02" db="EMBL/GenBank/DDBJ databases">
        <authorList>
            <person name="Nowell W R."/>
        </authorList>
    </citation>
    <scope>NUCLEOTIDE SEQUENCE</scope>
</reference>